<dbReference type="Gene3D" id="2.10.70.10">
    <property type="entry name" value="Complement Module, domain 1"/>
    <property type="match status" value="3"/>
</dbReference>
<protein>
    <recommendedName>
        <fullName evidence="6">Sushi domain-containing protein</fullName>
    </recommendedName>
</protein>
<dbReference type="CDD" id="cd00033">
    <property type="entry name" value="CCP"/>
    <property type="match status" value="2"/>
</dbReference>
<dbReference type="SMART" id="SM00032">
    <property type="entry name" value="CCP"/>
    <property type="match status" value="3"/>
</dbReference>
<dbReference type="AlphaFoldDB" id="A0A671R6M9"/>
<organism evidence="7 8">
    <name type="scientific">Sinocyclocheilus anshuiensis</name>
    <dbReference type="NCBI Taxonomy" id="1608454"/>
    <lineage>
        <taxon>Eukaryota</taxon>
        <taxon>Metazoa</taxon>
        <taxon>Chordata</taxon>
        <taxon>Craniata</taxon>
        <taxon>Vertebrata</taxon>
        <taxon>Euteleostomi</taxon>
        <taxon>Actinopterygii</taxon>
        <taxon>Neopterygii</taxon>
        <taxon>Teleostei</taxon>
        <taxon>Ostariophysi</taxon>
        <taxon>Cypriniformes</taxon>
        <taxon>Cyprinidae</taxon>
        <taxon>Cyprininae</taxon>
        <taxon>Sinocyclocheilus</taxon>
    </lineage>
</organism>
<comment type="caution">
    <text evidence="5">Lacks conserved residue(s) required for the propagation of feature annotation.</text>
</comment>
<reference evidence="7" key="1">
    <citation type="submission" date="2025-08" db="UniProtKB">
        <authorList>
            <consortium name="Ensembl"/>
        </authorList>
    </citation>
    <scope>IDENTIFICATION</scope>
</reference>
<dbReference type="Ensembl" id="ENSSANT00000083739.1">
    <property type="protein sequence ID" value="ENSSANP00000078775.1"/>
    <property type="gene ID" value="ENSSANG00000039215.1"/>
</dbReference>
<evidence type="ECO:0000256" key="3">
    <source>
        <dbReference type="ARBA" id="ARBA00023157"/>
    </source>
</evidence>
<reference evidence="7" key="2">
    <citation type="submission" date="2025-09" db="UniProtKB">
        <authorList>
            <consortium name="Ensembl"/>
        </authorList>
    </citation>
    <scope>IDENTIFICATION</scope>
</reference>
<dbReference type="Pfam" id="PF00084">
    <property type="entry name" value="Sushi"/>
    <property type="match status" value="2"/>
</dbReference>
<evidence type="ECO:0000256" key="5">
    <source>
        <dbReference type="PROSITE-ProRule" id="PRU00302"/>
    </source>
</evidence>
<accession>A0A671R6M9</accession>
<feature type="domain" description="Sushi" evidence="6">
    <location>
        <begin position="194"/>
        <end position="261"/>
    </location>
</feature>
<evidence type="ECO:0000256" key="1">
    <source>
        <dbReference type="ARBA" id="ARBA00022659"/>
    </source>
</evidence>
<dbReference type="Proteomes" id="UP000472260">
    <property type="component" value="Unassembled WGS sequence"/>
</dbReference>
<evidence type="ECO:0000313" key="7">
    <source>
        <dbReference type="Ensembl" id="ENSSANP00000078775.1"/>
    </source>
</evidence>
<dbReference type="PANTHER" id="PTHR19325">
    <property type="entry name" value="COMPLEMENT COMPONENT-RELATED SUSHI DOMAIN-CONTAINING"/>
    <property type="match status" value="1"/>
</dbReference>
<dbReference type="InterPro" id="IPR050350">
    <property type="entry name" value="Compl-Cell_Adhes-Reg"/>
</dbReference>
<dbReference type="InterPro" id="IPR000436">
    <property type="entry name" value="Sushi_SCR_CCP_dom"/>
</dbReference>
<dbReference type="PANTHER" id="PTHR19325:SF560">
    <property type="entry name" value="SUSHI, VON WILLEBRAND FACTOR TYPE A, EGF AND PENTRAXIN DOMAIN-CONTAINING PROTEIN 1"/>
    <property type="match status" value="1"/>
</dbReference>
<keyword evidence="3" id="KW-1015">Disulfide bond</keyword>
<name>A0A671R6M9_9TELE</name>
<sequence>ISDVIFMQKLLKAQKKKNSDGDKLDYNCVLGYASRIKIIYKCSGNNWIKWRGEKCSPKRCELPEDRGAGQGVIVEQSNRGPWRGRAQTLIKNKGSKRGFSQQCHRRIILGSLKNLSVSCDRNTTEENIRKKITCQTNGEWSSPFPKCVEATCPLQVQSNLEKIIIFSCTGQGLILKEQREITCQSNVEWSSPFPKCDEAIWVAKLTENMRSDEHPGSEVSIRPGHTITLSCVGSGSTLLGQNKITCQSNGEWSNPFPKCEGKCGPPEVSSKSIEAQEAKLCSDKGNSL</sequence>
<evidence type="ECO:0000259" key="6">
    <source>
        <dbReference type="PROSITE" id="PS50923"/>
    </source>
</evidence>
<keyword evidence="2" id="KW-0677">Repeat</keyword>
<proteinExistence type="predicted"/>
<evidence type="ECO:0000256" key="4">
    <source>
        <dbReference type="ARBA" id="ARBA00023180"/>
    </source>
</evidence>
<dbReference type="SUPFAM" id="SSF57535">
    <property type="entry name" value="Complement control module/SCR domain"/>
    <property type="match status" value="3"/>
</dbReference>
<evidence type="ECO:0000313" key="8">
    <source>
        <dbReference type="Proteomes" id="UP000472260"/>
    </source>
</evidence>
<keyword evidence="8" id="KW-1185">Reference proteome</keyword>
<evidence type="ECO:0000256" key="2">
    <source>
        <dbReference type="ARBA" id="ARBA00022737"/>
    </source>
</evidence>
<dbReference type="InterPro" id="IPR035976">
    <property type="entry name" value="Sushi/SCR/CCP_sf"/>
</dbReference>
<keyword evidence="1 5" id="KW-0768">Sushi</keyword>
<keyword evidence="4" id="KW-0325">Glycoprotein</keyword>
<dbReference type="PROSITE" id="PS50923">
    <property type="entry name" value="SUSHI"/>
    <property type="match status" value="1"/>
</dbReference>